<feature type="compositionally biased region" description="Polar residues" evidence="2">
    <location>
        <begin position="3090"/>
        <end position="3099"/>
    </location>
</feature>
<feature type="compositionally biased region" description="Basic and acidic residues" evidence="2">
    <location>
        <begin position="960"/>
        <end position="970"/>
    </location>
</feature>
<name>A0AAF0J8P9_9BASI</name>
<sequence>MAWDGWRWALLLLVPLGVLALNHLVLPLVARALLRGRLSFSCASLLRGIHELVYTRRGETAPALRVRRISLALHLPRFVGSDGQSRVRLITVCVDGLDVRAPTRTTHAAEQAAAQAAAADKAEAAKQYIAHEAHLVRLMRESDEPQSTEQDRALTLRRFLECRAKALAHKSKSAAGVLAQHAFTLLTAFVALEVRDIEATVPDLDMHLAVDRVTLNGSAHLTYRRRASQVLAGIASLRPDQRVSDGFHDTPSGAARKQRSLLGRPQGHARVALEVSGVHVSRSSHRSTTLAASEGSTTLALHVRLGEAIALASTDVDLALGEATLFVDALQSLLADRPKTPSRKRPTNRGAQVLAAIATLGIRAEAVHARYSLPSADAYVRASVRDIALKLGTSDASDDVHQAWFGACGVQGHKTLDGKHRVPILLEARRVFRAKLDIASIEAHLHGPHRAPLVRVGSVQSWARTSVTPCGMLALRTAAHGAPAFFSNDPNEPAAALYLRIAQVRGAPDLEALHLLGAALPRGAPKKKSSVQRPLTMPRLAVVVHLDSLVYMVHATSASLRPPEKWDEPGTALVLSLPKAYFSMQGSYHERLGAQLKSWCTETAQPGRDTETAPLGVPGMQGSAPYLAPYARVSDPQATPPNPAPCHTTEPDEVPKEVYEPCPLKYQVDCSAGIDVVEVYLSAAHPGTTDLPPRVAHDDILLITTLEALVSTRTPSAVDPVSFTPTLDMGRTRSRASLYVHDVEVDLWQAHVLHALGQFCAALGGAPAAPKEDAPDTPFFSRVPRVALMHVGIGSSSFFLGSSDKNFEPDTRRGMGLVLGQTTMDYAHLSRPPYWDTRNEASKDARTTLRLPNHIGSCARETAHAYGAGATFSLVQYDAALYPIVDMGAARSKGKPQPAGSDSTFAKQTGKHRVSVPSEYAGEDATSTLAKPPHKHDAEHDVEGTPQSTPGTPDAALDTPPRRLPGDPHAKAAPVDQVEPNRPAVPGSPPYVPLKDEEPPELPAHEAPTEPSTTEYMPGAIARASVNLDRIPETINVTIERPQTPPKEKATAIYAPDHWSFDRSFTPLVRTPPYVPRMRQLDATTHIVHIPQLRLDGEFRPPGHSADVAMQVRTHGPVSLRVRLLHTYCILVAVSGILSVLPKRDKAPQAKTQKPKVQIDLHAVLPRMNLTALLPAEREAFAAVNELEVHFRNPRALRVSFALLRGAVPSAQRGLSDKWEEALTVRRLAVSWGEQANALETVFVTGDCLHARIPYAYNTHQLIEGSIVAFKASKQLFFQLVKGYEGSAIYPHAEAPKRLPPISIRMRMACFEAADNAFDSRLALILRAGADEQLMRMERGRLFDMRAQTEHAVPTDEAHERLLALDSSLWVRRFHNALHERQRRERELLAYIHKRVSDPAAASHDALPIPLVPTPADPPLARMLMTQLCVDVSRPASYPLDKTHEFLHEQAGNPVELEYTTLIPLHLRWRMTEAVVRLRDYPVPLLHIPSCVGGEDGEGAAAPCFDAEGDLCIAEQLGTDASVRHVPVTILPAIEGHRSVEHGLLVPKSVMSPKMYGTLTVHVATTAPTHFAWGQSMQPAIQDLIRVVDCITSPPHDPSPKPGPWDKLPFQLQGRLHLSFAGDVRLHLKGSRDPYQVSGSGAGFVLGWGKHVEVRLGFPNPDQEFLQVISGEHLLAIPNLAHVVDPYGTGLRESAPSDRQRMTTVLARAPVWPMPPLAKVVWRLSNGVRWGMGLVPERTCTDATCKRDPKCEGMPFYRKCRFFGRIPHWKVITRSREGFDRLPKEEQTDSFAGWRSDFVHLSLSLQAIGDGAGVPLDEDEVPDLAAGINALNNLYITPLAWDHFWEWKNLFNSALSLPIRQGPVFPKPPGQKSPKFGLHLATIKYRFNLSPLCITHVYRQRMRYDLAHGLRTFVGVKAKLGTFYLDMHQRLQETVHERPGTDKPPIRAFHKPFYEAESDLSDLELFCLGARFKEQFGYTPGIDDDHDQRFDLFGEFFTDSTESSTEDTLYDPDDYVELDNVPLEDVPPRLRIHQALSLARFNFHRRVESRHDYMQRPNAPKESYQRTTSKFGHENTHTCLIGSSRKVMDEHLAVARRRVRHIEGDIESGKAMQVASAGSAPQTRERYAARVERLEGVLERLRDHCKLIEEHRKNKDKLDDVPQAEIDSLHHAMATGEGAPNLASDTVNAEMRKEWESFNNQLLVYNPVGILSNQTRDLLMRYYTSSKLHRRFSQHLSVSEQREIHELLEKKIKTEDEGAVHEEESQDPVSLLGDLVHDTVRLAEQHTGLPHTFLGDFGAESSKEHHPADAISEEYILRKKTICLCVQPQLVLRSKASRKATLMFHANQLRVRNYAVSDENYMDDSKNRNVLHRNYISMQSLQCFHTLRDLDTDADRNLRRLALPASLLTQSNTEQAEFQRIMRETHAFVLYDKHNQGRLNDPTRPVLIKDRRDDLSVGYLEHHMDLVRVLCPRFTLTATNEQYSAIYTVVTDLILHTDPMYKEHAQKRDSIVYAYNFDDPDLVTTLISTLQLRIHDLLNLRRVYEAHYDQLNVSGRTEYVRISAELLDQYLELTLIEEAVRMSHASVRDKEKQFAMLLQCFAESVEWNMIGNVDVPNADPLLARLVLSRASFARLSLANGTSTNSLTLGDVNARNAHPTAFFEEIIARYVPKTHEHDMVKRDLFLSTAWLLLPPAGGVAIVDRFEFHLHPIRVQLELKVGKQLMDYLFGTHRNKQEEEPEVVEDTPKSKRWLRRLLHRRSKGELHEESSSEDEDEEAEVDTALEGLGITGAPTGDSSSQHTNEPHRAFALANIARMSRWDDDDQDSVANNEAVRAEMARRAAAYLSFIQVIFNKLTVCLSYKGDAEHSLTNLYDLEFQTPRLEYTNLLGSYGDLADALKKDMIRIAWQNRNTLLKGVIATNNKKRATLKRLRAHRLMKYGDSASEVKRQLQLIGEEGVHDLEQIVDDRLGESQGGITHEAQDAAHKIEAMHKGDDDEQTPTREAPPPPPPKHTSTMPPPSEHSGAAPPLVPSMYGAPSYLGQDVRDATPKPSAPSSAPTPTVRSSAATPQSRPGTPQSAAPRLDAHEAPPSQTGSPSRSESGKRGRLRRFLHLPPKHS</sequence>
<feature type="region of interest" description="Disordered" evidence="2">
    <location>
        <begin position="890"/>
        <end position="1015"/>
    </location>
</feature>
<dbReference type="InterPro" id="IPR019441">
    <property type="entry name" value="FMP27/BLTP2/Hobbit_GFWDK_RBG"/>
</dbReference>
<dbReference type="PANTHER" id="PTHR15678">
    <property type="entry name" value="ANTIGEN MLAA-22-RELATED"/>
    <property type="match status" value="1"/>
</dbReference>
<evidence type="ECO:0008006" key="8">
    <source>
        <dbReference type="Google" id="ProtNLM"/>
    </source>
</evidence>
<feature type="region of interest" description="Disordered" evidence="2">
    <location>
        <begin position="632"/>
        <end position="652"/>
    </location>
</feature>
<dbReference type="InterPro" id="IPR019415">
    <property type="entry name" value="FMP27_SW_RBG"/>
</dbReference>
<gene>
    <name evidence="6" type="ORF">MJAP1_000279</name>
</gene>
<feature type="domain" description="FMP27 WPPW motif-containing RBG unit" evidence="5">
    <location>
        <begin position="1915"/>
        <end position="2393"/>
    </location>
</feature>
<evidence type="ECO:0000259" key="5">
    <source>
        <dbReference type="SMART" id="SM01216"/>
    </source>
</evidence>
<dbReference type="Pfam" id="PF10344">
    <property type="entry name" value="Hobbit"/>
    <property type="match status" value="1"/>
</dbReference>
<dbReference type="PANTHER" id="PTHR15678:SF6">
    <property type="entry name" value="BRIDGE-LIKE LIPID TRANSFER PROTEIN FAMILY MEMBER 2"/>
    <property type="match status" value="1"/>
</dbReference>
<dbReference type="EMBL" id="CP119958">
    <property type="protein sequence ID" value="WFD37335.1"/>
    <property type="molecule type" value="Genomic_DNA"/>
</dbReference>
<evidence type="ECO:0000256" key="2">
    <source>
        <dbReference type="SAM" id="MobiDB-lite"/>
    </source>
</evidence>
<dbReference type="RefSeq" id="XP_060120232.1">
    <property type="nucleotide sequence ID" value="XM_060264249.1"/>
</dbReference>
<dbReference type="InterPro" id="IPR019449">
    <property type="entry name" value="FMP27_WPPW_RBG"/>
</dbReference>
<keyword evidence="1" id="KW-0175">Coiled coil</keyword>
<accession>A0AAF0J8P9</accession>
<proteinExistence type="predicted"/>
<evidence type="ECO:0000313" key="6">
    <source>
        <dbReference type="EMBL" id="WFD37335.1"/>
    </source>
</evidence>
<evidence type="ECO:0000313" key="7">
    <source>
        <dbReference type="Proteomes" id="UP001217754"/>
    </source>
</evidence>
<feature type="domain" description="FMP27 SW motif-containing RBG unit" evidence="4">
    <location>
        <begin position="1357"/>
        <end position="1462"/>
    </location>
</feature>
<protein>
    <recommendedName>
        <fullName evidence="8">Golgi-body localization protein domain-containing protein</fullName>
    </recommendedName>
</protein>
<evidence type="ECO:0000256" key="1">
    <source>
        <dbReference type="SAM" id="Coils"/>
    </source>
</evidence>
<organism evidence="6 7">
    <name type="scientific">Malassezia japonica</name>
    <dbReference type="NCBI Taxonomy" id="223818"/>
    <lineage>
        <taxon>Eukaryota</taxon>
        <taxon>Fungi</taxon>
        <taxon>Dikarya</taxon>
        <taxon>Basidiomycota</taxon>
        <taxon>Ustilaginomycotina</taxon>
        <taxon>Malasseziomycetes</taxon>
        <taxon>Malasseziales</taxon>
        <taxon>Malasseziaceae</taxon>
        <taxon>Malassezia</taxon>
    </lineage>
</organism>
<reference evidence="6" key="1">
    <citation type="submission" date="2023-03" db="EMBL/GenBank/DDBJ databases">
        <title>Mating type loci evolution in Malassezia.</title>
        <authorList>
            <person name="Coelho M.A."/>
        </authorList>
    </citation>
    <scope>NUCLEOTIDE SEQUENCE</scope>
    <source>
        <strain evidence="6">CBS 9431</strain>
    </source>
</reference>
<keyword evidence="7" id="KW-1185">Reference proteome</keyword>
<feature type="region of interest" description="Disordered" evidence="2">
    <location>
        <begin position="2991"/>
        <end position="3118"/>
    </location>
</feature>
<dbReference type="InterPro" id="IPR045167">
    <property type="entry name" value="Hobbit"/>
</dbReference>
<feature type="compositionally biased region" description="Basic residues" evidence="2">
    <location>
        <begin position="3104"/>
        <end position="3118"/>
    </location>
</feature>
<dbReference type="SMART" id="SM01215">
    <property type="entry name" value="Fmp27_SW"/>
    <property type="match status" value="1"/>
</dbReference>
<evidence type="ECO:0000259" key="4">
    <source>
        <dbReference type="SMART" id="SM01215"/>
    </source>
</evidence>
<dbReference type="SMART" id="SM01216">
    <property type="entry name" value="Fmp27_WPPW"/>
    <property type="match status" value="1"/>
</dbReference>
<feature type="coiled-coil region" evidence="1">
    <location>
        <begin position="2124"/>
        <end position="2151"/>
    </location>
</feature>
<dbReference type="SMART" id="SM01214">
    <property type="entry name" value="Fmp27_GFWDK"/>
    <property type="match status" value="1"/>
</dbReference>
<dbReference type="GeneID" id="85223928"/>
<feature type="compositionally biased region" description="Pro residues" evidence="2">
    <location>
        <begin position="3003"/>
        <end position="3020"/>
    </location>
</feature>
<feature type="compositionally biased region" description="Low complexity" evidence="2">
    <location>
        <begin position="3049"/>
        <end position="3069"/>
    </location>
</feature>
<dbReference type="Proteomes" id="UP001217754">
    <property type="component" value="Chromosome 1"/>
</dbReference>
<evidence type="ECO:0000259" key="3">
    <source>
        <dbReference type="SMART" id="SM01214"/>
    </source>
</evidence>
<feature type="domain" description="FMP27/BLTP2/Hobbit GFWDK motif-containing RBG unit" evidence="3">
    <location>
        <begin position="1480"/>
        <end position="1637"/>
    </location>
</feature>